<evidence type="ECO:0000313" key="2">
    <source>
        <dbReference type="Proteomes" id="UP001164539"/>
    </source>
</evidence>
<name>A0ACC1YW62_MELAZ</name>
<protein>
    <submittedName>
        <fullName evidence="1">Uncharacterized protein</fullName>
    </submittedName>
</protein>
<dbReference type="EMBL" id="CM051394">
    <property type="protein sequence ID" value="KAJ4727599.1"/>
    <property type="molecule type" value="Genomic_DNA"/>
</dbReference>
<dbReference type="Proteomes" id="UP001164539">
    <property type="component" value="Chromosome 1"/>
</dbReference>
<organism evidence="1 2">
    <name type="scientific">Melia azedarach</name>
    <name type="common">Chinaberry tree</name>
    <dbReference type="NCBI Taxonomy" id="155640"/>
    <lineage>
        <taxon>Eukaryota</taxon>
        <taxon>Viridiplantae</taxon>
        <taxon>Streptophyta</taxon>
        <taxon>Embryophyta</taxon>
        <taxon>Tracheophyta</taxon>
        <taxon>Spermatophyta</taxon>
        <taxon>Magnoliopsida</taxon>
        <taxon>eudicotyledons</taxon>
        <taxon>Gunneridae</taxon>
        <taxon>Pentapetalae</taxon>
        <taxon>rosids</taxon>
        <taxon>malvids</taxon>
        <taxon>Sapindales</taxon>
        <taxon>Meliaceae</taxon>
        <taxon>Melia</taxon>
    </lineage>
</organism>
<reference evidence="1 2" key="1">
    <citation type="journal article" date="2023" name="Science">
        <title>Complex scaffold remodeling in plant triterpene biosynthesis.</title>
        <authorList>
            <person name="De La Pena R."/>
            <person name="Hodgson H."/>
            <person name="Liu J.C."/>
            <person name="Stephenson M.J."/>
            <person name="Martin A.C."/>
            <person name="Owen C."/>
            <person name="Harkess A."/>
            <person name="Leebens-Mack J."/>
            <person name="Jimenez L.E."/>
            <person name="Osbourn A."/>
            <person name="Sattely E.S."/>
        </authorList>
    </citation>
    <scope>NUCLEOTIDE SEQUENCE [LARGE SCALE GENOMIC DNA]</scope>
    <source>
        <strain evidence="2">cv. JPN11</strain>
        <tissue evidence="1">Leaf</tissue>
    </source>
</reference>
<gene>
    <name evidence="1" type="ORF">OWV82_000674</name>
</gene>
<accession>A0ACC1YW62</accession>
<proteinExistence type="predicted"/>
<keyword evidence="2" id="KW-1185">Reference proteome</keyword>
<evidence type="ECO:0000313" key="1">
    <source>
        <dbReference type="EMBL" id="KAJ4727599.1"/>
    </source>
</evidence>
<comment type="caution">
    <text evidence="1">The sequence shown here is derived from an EMBL/GenBank/DDBJ whole genome shotgun (WGS) entry which is preliminary data.</text>
</comment>
<sequence length="97" mass="11022">MKSCMHLQGQNVVTVVAASLPKRWYMQYDLLMFVLPVLLLVATRLLWWTTRRPLWSTGWTSATLLICCYCCVSDGIPATFTCVGSCSVHIVLLIRRN</sequence>